<dbReference type="SUPFAM" id="SSF46955">
    <property type="entry name" value="Putative DNA-binding domain"/>
    <property type="match status" value="1"/>
</dbReference>
<dbReference type="PANTHER" id="PTHR30204:SF69">
    <property type="entry name" value="MERR-FAMILY TRANSCRIPTIONAL REGULATOR"/>
    <property type="match status" value="1"/>
</dbReference>
<keyword evidence="4" id="KW-0804">Transcription</keyword>
<dbReference type="InterPro" id="IPR000551">
    <property type="entry name" value="MerR-type_HTH_dom"/>
</dbReference>
<dbReference type="Gene3D" id="1.10.1660.10">
    <property type="match status" value="1"/>
</dbReference>
<keyword evidence="3" id="KW-0238">DNA-binding</keyword>
<evidence type="ECO:0000256" key="3">
    <source>
        <dbReference type="ARBA" id="ARBA00023125"/>
    </source>
</evidence>
<reference evidence="6" key="1">
    <citation type="journal article" date="2014" name="Int. J. Syst. Evol. Microbiol.">
        <title>Complete genome of a new Firmicutes species belonging to the dominant human colonic microbiota ('Ruminococcus bicirculans') reveals two chromosomes and a selective capacity to utilize plant glucans.</title>
        <authorList>
            <consortium name="NISC Comparative Sequencing Program"/>
            <person name="Wegmann U."/>
            <person name="Louis P."/>
            <person name="Goesmann A."/>
            <person name="Henrissat B."/>
            <person name="Duncan S.H."/>
            <person name="Flint H.J."/>
        </authorList>
    </citation>
    <scope>NUCLEOTIDE SEQUENCE</scope>
    <source>
        <strain evidence="6">JCM 17590</strain>
    </source>
</reference>
<gene>
    <name evidence="6" type="ORF">GCM10022286_14810</name>
</gene>
<dbReference type="EMBL" id="BAABBV010000001">
    <property type="protein sequence ID" value="GAA4159800.1"/>
    <property type="molecule type" value="Genomic_DNA"/>
</dbReference>
<keyword evidence="1" id="KW-0678">Repressor</keyword>
<dbReference type="Pfam" id="PF13411">
    <property type="entry name" value="MerR_1"/>
    <property type="match status" value="1"/>
</dbReference>
<accession>A0ABP7ZJ79</accession>
<dbReference type="Proteomes" id="UP001415169">
    <property type="component" value="Unassembled WGS sequence"/>
</dbReference>
<dbReference type="InterPro" id="IPR047057">
    <property type="entry name" value="MerR_fam"/>
</dbReference>
<evidence type="ECO:0000256" key="4">
    <source>
        <dbReference type="ARBA" id="ARBA00023163"/>
    </source>
</evidence>
<dbReference type="SMART" id="SM00422">
    <property type="entry name" value="HTH_MERR"/>
    <property type="match status" value="1"/>
</dbReference>
<organism evidence="6 7">
    <name type="scientific">Gryllotalpicola daejeonensis</name>
    <dbReference type="NCBI Taxonomy" id="993087"/>
    <lineage>
        <taxon>Bacteria</taxon>
        <taxon>Bacillati</taxon>
        <taxon>Actinomycetota</taxon>
        <taxon>Actinomycetes</taxon>
        <taxon>Micrococcales</taxon>
        <taxon>Microbacteriaceae</taxon>
        <taxon>Gryllotalpicola</taxon>
    </lineage>
</organism>
<comment type="caution">
    <text evidence="6">The sequence shown here is derived from an EMBL/GenBank/DDBJ whole genome shotgun (WGS) entry which is preliminary data.</text>
</comment>
<name>A0ABP7ZJ79_9MICO</name>
<dbReference type="PANTHER" id="PTHR30204">
    <property type="entry name" value="REDOX-CYCLING DRUG-SENSING TRANSCRIPTIONAL ACTIVATOR SOXR"/>
    <property type="match status" value="1"/>
</dbReference>
<dbReference type="InterPro" id="IPR009061">
    <property type="entry name" value="DNA-bd_dom_put_sf"/>
</dbReference>
<dbReference type="PRINTS" id="PR00040">
    <property type="entry name" value="HTHMERR"/>
</dbReference>
<evidence type="ECO:0000256" key="1">
    <source>
        <dbReference type="ARBA" id="ARBA00022491"/>
    </source>
</evidence>
<reference evidence="6" key="2">
    <citation type="submission" date="2023-12" db="EMBL/GenBank/DDBJ databases">
        <authorList>
            <person name="Sun Q."/>
            <person name="Inoue M."/>
        </authorList>
    </citation>
    <scope>NUCLEOTIDE SEQUENCE</scope>
    <source>
        <strain evidence="6">JCM 17590</strain>
    </source>
</reference>
<dbReference type="RefSeq" id="WP_344791117.1">
    <property type="nucleotide sequence ID" value="NZ_BAABBV010000001.1"/>
</dbReference>
<evidence type="ECO:0000259" key="5">
    <source>
        <dbReference type="PROSITE" id="PS50937"/>
    </source>
</evidence>
<evidence type="ECO:0000256" key="2">
    <source>
        <dbReference type="ARBA" id="ARBA00023015"/>
    </source>
</evidence>
<dbReference type="CDD" id="cd01282">
    <property type="entry name" value="HTH_MerR-like_sg3"/>
    <property type="match status" value="1"/>
</dbReference>
<protein>
    <recommendedName>
        <fullName evidence="5">HTH merR-type domain-containing protein</fullName>
    </recommendedName>
</protein>
<feature type="domain" description="HTH merR-type" evidence="5">
    <location>
        <begin position="35"/>
        <end position="103"/>
    </location>
</feature>
<proteinExistence type="predicted"/>
<sequence length="162" mass="17944">MKTFIAFLSLGRRYRRGTTVNSDINVKVKPGGWVRMRIGELSERTGASARSIRYYEQIGLLRSMRLGNGYREFDESAVKTVDTIKTLLELGFPTELIQRVLPCTGEAGPIGQDCGVLMQRVAEIRDEMDAKASRLIDTRDALTSFLAQAEREAEGAVELGAA</sequence>
<evidence type="ECO:0000313" key="7">
    <source>
        <dbReference type="Proteomes" id="UP001415169"/>
    </source>
</evidence>
<keyword evidence="7" id="KW-1185">Reference proteome</keyword>
<dbReference type="PROSITE" id="PS50937">
    <property type="entry name" value="HTH_MERR_2"/>
    <property type="match status" value="1"/>
</dbReference>
<keyword evidence="2" id="KW-0805">Transcription regulation</keyword>
<evidence type="ECO:0000313" key="6">
    <source>
        <dbReference type="EMBL" id="GAA4159800.1"/>
    </source>
</evidence>